<protein>
    <submittedName>
        <fullName evidence="1">Uncharacterized protein</fullName>
    </submittedName>
</protein>
<accession>A0A2P2R1J0</accession>
<dbReference type="AlphaFoldDB" id="A0A2P2R1J0"/>
<name>A0A2P2R1J0_RHIMU</name>
<sequence>MSIYPLSLRHDICMLYLCSE</sequence>
<proteinExistence type="predicted"/>
<dbReference type="EMBL" id="GGEC01092642">
    <property type="protein sequence ID" value="MBX73126.1"/>
    <property type="molecule type" value="Transcribed_RNA"/>
</dbReference>
<organism evidence="1">
    <name type="scientific">Rhizophora mucronata</name>
    <name type="common">Asiatic mangrove</name>
    <dbReference type="NCBI Taxonomy" id="61149"/>
    <lineage>
        <taxon>Eukaryota</taxon>
        <taxon>Viridiplantae</taxon>
        <taxon>Streptophyta</taxon>
        <taxon>Embryophyta</taxon>
        <taxon>Tracheophyta</taxon>
        <taxon>Spermatophyta</taxon>
        <taxon>Magnoliopsida</taxon>
        <taxon>eudicotyledons</taxon>
        <taxon>Gunneridae</taxon>
        <taxon>Pentapetalae</taxon>
        <taxon>rosids</taxon>
        <taxon>fabids</taxon>
        <taxon>Malpighiales</taxon>
        <taxon>Rhizophoraceae</taxon>
        <taxon>Rhizophora</taxon>
    </lineage>
</organism>
<reference evidence="1" key="1">
    <citation type="submission" date="2018-02" db="EMBL/GenBank/DDBJ databases">
        <title>Rhizophora mucronata_Transcriptome.</title>
        <authorList>
            <person name="Meera S.P."/>
            <person name="Sreeshan A."/>
            <person name="Augustine A."/>
        </authorList>
    </citation>
    <scope>NUCLEOTIDE SEQUENCE</scope>
    <source>
        <tissue evidence="1">Leaf</tissue>
    </source>
</reference>
<evidence type="ECO:0000313" key="1">
    <source>
        <dbReference type="EMBL" id="MBX73126.1"/>
    </source>
</evidence>